<feature type="transmembrane region" description="Helical" evidence="2">
    <location>
        <begin position="203"/>
        <end position="224"/>
    </location>
</feature>
<feature type="transmembrane region" description="Helical" evidence="2">
    <location>
        <begin position="67"/>
        <end position="88"/>
    </location>
</feature>
<feature type="compositionally biased region" description="Basic and acidic residues" evidence="1">
    <location>
        <begin position="284"/>
        <end position="297"/>
    </location>
</feature>
<comment type="caution">
    <text evidence="3">The sequence shown here is derived from an EMBL/GenBank/DDBJ whole genome shotgun (WGS) entry which is preliminary data.</text>
</comment>
<evidence type="ECO:0000256" key="2">
    <source>
        <dbReference type="SAM" id="Phobius"/>
    </source>
</evidence>
<name>A0A1Q4VB61_9ACTN</name>
<accession>A0A1Q4VB61</accession>
<dbReference type="RefSeq" id="WP_073787163.1">
    <property type="nucleotide sequence ID" value="NZ_LFBV01000002.1"/>
</dbReference>
<gene>
    <name evidence="3" type="ORF">AB852_12620</name>
</gene>
<evidence type="ECO:0000256" key="1">
    <source>
        <dbReference type="SAM" id="MobiDB-lite"/>
    </source>
</evidence>
<keyword evidence="4" id="KW-1185">Reference proteome</keyword>
<feature type="region of interest" description="Disordered" evidence="1">
    <location>
        <begin position="272"/>
        <end position="297"/>
    </location>
</feature>
<dbReference type="EMBL" id="LFBV01000002">
    <property type="protein sequence ID" value="OKH94969.1"/>
    <property type="molecule type" value="Genomic_DNA"/>
</dbReference>
<protein>
    <submittedName>
        <fullName evidence="3">Vegetative cell wall protein gp1</fullName>
    </submittedName>
</protein>
<keyword evidence="2" id="KW-1133">Transmembrane helix</keyword>
<keyword evidence="2" id="KW-0472">Membrane</keyword>
<sequence length="297" mass="32352">MNPLLATLSGKLTERWINLLVLPGALFLGVLATGVTLGHGHWHDLGRLRSALDGLAGRPALDRTGTAAVVVALVLLLSSALSLAAQSLGSGIERYWLREARFPPSRALARRRADRYRRADRRRTEAIRDPATTERDIVRLTLLRDRVGLVPPSRPTWYGDRLQAAAERVYGAYGVDLAAVWPRLWLVLAEPAQRRIESARASVAAAARLAAWTFGYLVVALWWWPALAIAVGCAVVSRVRARDAVEALAQLVEAAVDVHGHDLAVRTGVEAAEPERAPGPLDHASGDRMSEVFRKGD</sequence>
<keyword evidence="2" id="KW-0812">Transmembrane</keyword>
<evidence type="ECO:0000313" key="3">
    <source>
        <dbReference type="EMBL" id="OKH94969.1"/>
    </source>
</evidence>
<feature type="transmembrane region" description="Helical" evidence="2">
    <location>
        <begin position="20"/>
        <end position="42"/>
    </location>
</feature>
<organism evidence="3 4">
    <name type="scientific">Streptomyces uncialis</name>
    <dbReference type="NCBI Taxonomy" id="1048205"/>
    <lineage>
        <taxon>Bacteria</taxon>
        <taxon>Bacillati</taxon>
        <taxon>Actinomycetota</taxon>
        <taxon>Actinomycetes</taxon>
        <taxon>Kitasatosporales</taxon>
        <taxon>Streptomycetaceae</taxon>
        <taxon>Streptomyces</taxon>
    </lineage>
</organism>
<proteinExistence type="predicted"/>
<evidence type="ECO:0000313" key="4">
    <source>
        <dbReference type="Proteomes" id="UP000186455"/>
    </source>
</evidence>
<dbReference type="AlphaFoldDB" id="A0A1Q4VB61"/>
<dbReference type="Proteomes" id="UP000186455">
    <property type="component" value="Unassembled WGS sequence"/>
</dbReference>
<dbReference type="STRING" id="1048205.AB852_12620"/>
<reference evidence="3 4" key="1">
    <citation type="submission" date="2015-06" db="EMBL/GenBank/DDBJ databases">
        <title>Cloning and characterization of the uncialamcin biosynthetic gene cluster.</title>
        <authorList>
            <person name="Yan X."/>
            <person name="Huang T."/>
            <person name="Ge H."/>
            <person name="Shen B."/>
        </authorList>
    </citation>
    <scope>NUCLEOTIDE SEQUENCE [LARGE SCALE GENOMIC DNA]</scope>
    <source>
        <strain evidence="3 4">DCA2648</strain>
    </source>
</reference>